<proteinExistence type="predicted"/>
<dbReference type="SMART" id="SM00338">
    <property type="entry name" value="BRLZ"/>
    <property type="match status" value="1"/>
</dbReference>
<dbReference type="PROSITE" id="PS50217">
    <property type="entry name" value="BZIP"/>
    <property type="match status" value="1"/>
</dbReference>
<gene>
    <name evidence="8" type="ORF">HannXRQ_Chr13g0397661</name>
    <name evidence="7" type="ORF">HanXRQr2_Chr13g0581531</name>
</gene>
<keyword evidence="2" id="KW-0805">Transcription regulation</keyword>
<dbReference type="Gene3D" id="1.20.5.170">
    <property type="match status" value="1"/>
</dbReference>
<keyword evidence="3" id="KW-0238">DNA-binding</keyword>
<protein>
    <submittedName>
        <fullName evidence="8">Putative basic-leucine zipper domain-containing protein</fullName>
    </submittedName>
    <submittedName>
        <fullName evidence="7">Transcription factor bZIP family</fullName>
    </submittedName>
</protein>
<evidence type="ECO:0000313" key="8">
    <source>
        <dbReference type="EMBL" id="OTG01038.1"/>
    </source>
</evidence>
<dbReference type="GO" id="GO:0003677">
    <property type="term" value="F:DNA binding"/>
    <property type="evidence" value="ECO:0007669"/>
    <property type="project" value="UniProtKB-KW"/>
</dbReference>
<dbReference type="EMBL" id="CM007902">
    <property type="protein sequence ID" value="OTG01038.1"/>
    <property type="molecule type" value="Genomic_DNA"/>
</dbReference>
<dbReference type="EMBL" id="MNCJ02000328">
    <property type="protein sequence ID" value="KAF5772807.1"/>
    <property type="molecule type" value="Genomic_DNA"/>
</dbReference>
<dbReference type="PANTHER" id="PTHR47693:SF1">
    <property type="entry name" value="BZIP TRANSCRIPTION FACTOR RISBZ3"/>
    <property type="match status" value="1"/>
</dbReference>
<dbReference type="InterPro" id="IPR045314">
    <property type="entry name" value="bZIP_plant_GBF1"/>
</dbReference>
<evidence type="ECO:0000259" key="6">
    <source>
        <dbReference type="PROSITE" id="PS50217"/>
    </source>
</evidence>
<evidence type="ECO:0000256" key="3">
    <source>
        <dbReference type="ARBA" id="ARBA00023125"/>
    </source>
</evidence>
<dbReference type="InParanoid" id="A0A251SQC6"/>
<sequence length="215" mass="24183">MNNQMMIIRRLKLVNVNRAMISWMLKSIKGNIVYQDFHEFKKWKVSQSHFNINGYDFRMVSNRESARRSRKRKQAHLTDLEQQVELLLGDYSDLFKQLTSASHYFKDASTNNRVIKSEVEALRAKVKLAEDMLARGSLTSNLSHLLENLSRMGMGNVSPTVTMRGDGHGPHVGLPVLGQHMMGGLDSNPVIYDSNVKNGAINSNGGSCTSNIWSG</sequence>
<dbReference type="Gramene" id="mRNA:HanXRQr2_Chr13g0581531">
    <property type="protein sequence ID" value="mRNA:HanXRQr2_Chr13g0581531"/>
    <property type="gene ID" value="HanXRQr2_Chr13g0581531"/>
</dbReference>
<name>A0A251SQC6_HELAN</name>
<dbReference type="PROSITE" id="PS00036">
    <property type="entry name" value="BZIP_BASIC"/>
    <property type="match status" value="1"/>
</dbReference>
<dbReference type="Proteomes" id="UP000215914">
    <property type="component" value="Chromosome 13"/>
</dbReference>
<keyword evidence="5" id="KW-0539">Nucleus</keyword>
<feature type="domain" description="BZIP" evidence="6">
    <location>
        <begin position="58"/>
        <end position="98"/>
    </location>
</feature>
<dbReference type="InterPro" id="IPR046347">
    <property type="entry name" value="bZIP_sf"/>
</dbReference>
<keyword evidence="4" id="KW-0804">Transcription</keyword>
<evidence type="ECO:0000256" key="1">
    <source>
        <dbReference type="ARBA" id="ARBA00004123"/>
    </source>
</evidence>
<reference evidence="7" key="3">
    <citation type="submission" date="2020-06" db="EMBL/GenBank/DDBJ databases">
        <title>Helianthus annuus Genome sequencing and assembly Release 2.</title>
        <authorList>
            <person name="Gouzy J."/>
            <person name="Langlade N."/>
            <person name="Munos S."/>
        </authorList>
    </citation>
    <scope>NUCLEOTIDE SEQUENCE</scope>
    <source>
        <tissue evidence="7">Leaves</tissue>
    </source>
</reference>
<dbReference type="STRING" id="4232.A0A251SQC6"/>
<dbReference type="PANTHER" id="PTHR47693">
    <property type="entry name" value="BZIP TRANSCRIPTION FACTOR RISBZ3-RELATED"/>
    <property type="match status" value="1"/>
</dbReference>
<evidence type="ECO:0000313" key="9">
    <source>
        <dbReference type="Proteomes" id="UP000215914"/>
    </source>
</evidence>
<dbReference type="GO" id="GO:0046983">
    <property type="term" value="F:protein dimerization activity"/>
    <property type="evidence" value="ECO:0007669"/>
    <property type="project" value="UniProtKB-ARBA"/>
</dbReference>
<evidence type="ECO:0000256" key="5">
    <source>
        <dbReference type="ARBA" id="ARBA00023242"/>
    </source>
</evidence>
<dbReference type="InterPro" id="IPR004827">
    <property type="entry name" value="bZIP"/>
</dbReference>
<dbReference type="InterPro" id="IPR044168">
    <property type="entry name" value="RISBZ3/4/5"/>
</dbReference>
<evidence type="ECO:0000256" key="4">
    <source>
        <dbReference type="ARBA" id="ARBA00023163"/>
    </source>
</evidence>
<reference evidence="8" key="2">
    <citation type="submission" date="2017-02" db="EMBL/GenBank/DDBJ databases">
        <title>Sunflower complete genome.</title>
        <authorList>
            <person name="Langlade N."/>
            <person name="Munos S."/>
        </authorList>
    </citation>
    <scope>NUCLEOTIDE SEQUENCE [LARGE SCALE GENOMIC DNA]</scope>
    <source>
        <tissue evidence="8">Leaves</tissue>
    </source>
</reference>
<reference evidence="7 9" key="1">
    <citation type="journal article" date="2017" name="Nature">
        <title>The sunflower genome provides insights into oil metabolism, flowering and Asterid evolution.</title>
        <authorList>
            <person name="Badouin H."/>
            <person name="Gouzy J."/>
            <person name="Grassa C.J."/>
            <person name="Murat F."/>
            <person name="Staton S.E."/>
            <person name="Cottret L."/>
            <person name="Lelandais-Briere C."/>
            <person name="Owens G.L."/>
            <person name="Carrere S."/>
            <person name="Mayjonade B."/>
            <person name="Legrand L."/>
            <person name="Gill N."/>
            <person name="Kane N.C."/>
            <person name="Bowers J.E."/>
            <person name="Hubner S."/>
            <person name="Bellec A."/>
            <person name="Berard A."/>
            <person name="Berges H."/>
            <person name="Blanchet N."/>
            <person name="Boniface M.C."/>
            <person name="Brunel D."/>
            <person name="Catrice O."/>
            <person name="Chaidir N."/>
            <person name="Claudel C."/>
            <person name="Donnadieu C."/>
            <person name="Faraut T."/>
            <person name="Fievet G."/>
            <person name="Helmstetter N."/>
            <person name="King M."/>
            <person name="Knapp S.J."/>
            <person name="Lai Z."/>
            <person name="Le Paslier M.C."/>
            <person name="Lippi Y."/>
            <person name="Lorenzon L."/>
            <person name="Mandel J.R."/>
            <person name="Marage G."/>
            <person name="Marchand G."/>
            <person name="Marquand E."/>
            <person name="Bret-Mestries E."/>
            <person name="Morien E."/>
            <person name="Nambeesan S."/>
            <person name="Nguyen T."/>
            <person name="Pegot-Espagnet P."/>
            <person name="Pouilly N."/>
            <person name="Raftis F."/>
            <person name="Sallet E."/>
            <person name="Schiex T."/>
            <person name="Thomas J."/>
            <person name="Vandecasteele C."/>
            <person name="Vares D."/>
            <person name="Vear F."/>
            <person name="Vautrin S."/>
            <person name="Crespi M."/>
            <person name="Mangin B."/>
            <person name="Burke J.M."/>
            <person name="Salse J."/>
            <person name="Munos S."/>
            <person name="Vincourt P."/>
            <person name="Rieseberg L.H."/>
            <person name="Langlade N.B."/>
        </authorList>
    </citation>
    <scope>NUCLEOTIDE SEQUENCE [LARGE SCALE GENOMIC DNA]</scope>
    <source>
        <strain evidence="9">cv. SF193</strain>
        <tissue evidence="7">Leaves</tissue>
    </source>
</reference>
<dbReference type="FunFam" id="1.20.5.170:FF:000020">
    <property type="entry name" value="BZIP transcription factor"/>
    <property type="match status" value="1"/>
</dbReference>
<comment type="subcellular location">
    <subcellularLocation>
        <location evidence="1">Nucleus</location>
    </subcellularLocation>
</comment>
<dbReference type="CDD" id="cd14702">
    <property type="entry name" value="bZIP_plant_GBF1"/>
    <property type="match status" value="1"/>
</dbReference>
<accession>A0A251SQC6</accession>
<dbReference type="SUPFAM" id="SSF57959">
    <property type="entry name" value="Leucine zipper domain"/>
    <property type="match status" value="1"/>
</dbReference>
<dbReference type="Pfam" id="PF00170">
    <property type="entry name" value="bZIP_1"/>
    <property type="match status" value="1"/>
</dbReference>
<organism evidence="8 9">
    <name type="scientific">Helianthus annuus</name>
    <name type="common">Common sunflower</name>
    <dbReference type="NCBI Taxonomy" id="4232"/>
    <lineage>
        <taxon>Eukaryota</taxon>
        <taxon>Viridiplantae</taxon>
        <taxon>Streptophyta</taxon>
        <taxon>Embryophyta</taxon>
        <taxon>Tracheophyta</taxon>
        <taxon>Spermatophyta</taxon>
        <taxon>Magnoliopsida</taxon>
        <taxon>eudicotyledons</taxon>
        <taxon>Gunneridae</taxon>
        <taxon>Pentapetalae</taxon>
        <taxon>asterids</taxon>
        <taxon>campanulids</taxon>
        <taxon>Asterales</taxon>
        <taxon>Asteraceae</taxon>
        <taxon>Asteroideae</taxon>
        <taxon>Heliantheae alliance</taxon>
        <taxon>Heliantheae</taxon>
        <taxon>Helianthus</taxon>
    </lineage>
</organism>
<dbReference type="GO" id="GO:0005634">
    <property type="term" value="C:nucleus"/>
    <property type="evidence" value="ECO:0007669"/>
    <property type="project" value="UniProtKB-SubCell"/>
</dbReference>
<dbReference type="AlphaFoldDB" id="A0A251SQC6"/>
<keyword evidence="9" id="KW-1185">Reference proteome</keyword>
<dbReference type="GO" id="GO:0003700">
    <property type="term" value="F:DNA-binding transcription factor activity"/>
    <property type="evidence" value="ECO:0007669"/>
    <property type="project" value="InterPro"/>
</dbReference>
<evidence type="ECO:0000256" key="2">
    <source>
        <dbReference type="ARBA" id="ARBA00023015"/>
    </source>
</evidence>
<evidence type="ECO:0000313" key="7">
    <source>
        <dbReference type="EMBL" id="KAF5772807.1"/>
    </source>
</evidence>